<dbReference type="Gene3D" id="3.30.300.20">
    <property type="match status" value="1"/>
</dbReference>
<dbReference type="InterPro" id="IPR003718">
    <property type="entry name" value="OsmC/Ohr_fam"/>
</dbReference>
<dbReference type="Proteomes" id="UP001209317">
    <property type="component" value="Unassembled WGS sequence"/>
</dbReference>
<protein>
    <submittedName>
        <fullName evidence="1">OsmC family protein</fullName>
    </submittedName>
</protein>
<comment type="caution">
    <text evidence="1">The sequence shown here is derived from an EMBL/GenBank/DDBJ whole genome shotgun (WGS) entry which is preliminary data.</text>
</comment>
<proteinExistence type="predicted"/>
<dbReference type="EMBL" id="JAOTPL010000008">
    <property type="protein sequence ID" value="MCU7694288.1"/>
    <property type="molecule type" value="Genomic_DNA"/>
</dbReference>
<dbReference type="RefSeq" id="WP_263037774.1">
    <property type="nucleotide sequence ID" value="NZ_JAOTPL010000008.1"/>
</dbReference>
<name>A0AAE3LK67_9BACT</name>
<sequence length="135" mass="14831">MTSKIVYKGDLRTEMTHLQSGSTVQTDAPVDNQGRGELFSPTDLVATGLGSCMMTIMGIKAQSIDIDLTGTEMHVTKIMAPDPRRIVEIQIEVDFPDRLSTLDEKQKTIIEKAGLTCPVAKSLHPDIVQAINFSW</sequence>
<organism evidence="1 2">
    <name type="scientific">Haoranjiania flava</name>
    <dbReference type="NCBI Taxonomy" id="1856322"/>
    <lineage>
        <taxon>Bacteria</taxon>
        <taxon>Pseudomonadati</taxon>
        <taxon>Bacteroidota</taxon>
        <taxon>Chitinophagia</taxon>
        <taxon>Chitinophagales</taxon>
        <taxon>Chitinophagaceae</taxon>
        <taxon>Haoranjiania</taxon>
    </lineage>
</organism>
<dbReference type="SUPFAM" id="SSF82784">
    <property type="entry name" value="OsmC-like"/>
    <property type="match status" value="1"/>
</dbReference>
<evidence type="ECO:0000313" key="2">
    <source>
        <dbReference type="Proteomes" id="UP001209317"/>
    </source>
</evidence>
<dbReference type="InterPro" id="IPR015946">
    <property type="entry name" value="KH_dom-like_a/b"/>
</dbReference>
<evidence type="ECO:0000313" key="1">
    <source>
        <dbReference type="EMBL" id="MCU7694288.1"/>
    </source>
</evidence>
<gene>
    <name evidence="1" type="ORF">OD355_07150</name>
</gene>
<accession>A0AAE3LK67</accession>
<dbReference type="Pfam" id="PF02566">
    <property type="entry name" value="OsmC"/>
    <property type="match status" value="1"/>
</dbReference>
<dbReference type="PANTHER" id="PTHR39624:SF2">
    <property type="entry name" value="OSMC-LIKE PROTEIN"/>
    <property type="match status" value="1"/>
</dbReference>
<dbReference type="InterPro" id="IPR036102">
    <property type="entry name" value="OsmC/Ohrsf"/>
</dbReference>
<keyword evidence="2" id="KW-1185">Reference proteome</keyword>
<dbReference type="PANTHER" id="PTHR39624">
    <property type="entry name" value="PROTEIN INVOLVED IN RIMO-MEDIATED BETA-METHYLTHIOLATION OF RIBOSOMAL PROTEIN S12 YCAO"/>
    <property type="match status" value="1"/>
</dbReference>
<dbReference type="AlphaFoldDB" id="A0AAE3LK67"/>
<reference evidence="1" key="1">
    <citation type="submission" date="2022-10" db="EMBL/GenBank/DDBJ databases">
        <authorList>
            <person name="Kim H.S."/>
            <person name="Kim J.-S."/>
            <person name="Suh M.K."/>
            <person name="Eom M.K."/>
            <person name="Lee J.-S."/>
        </authorList>
    </citation>
    <scope>NUCLEOTIDE SEQUENCE</scope>
    <source>
        <strain evidence="1">LIP-5</strain>
    </source>
</reference>